<feature type="compositionally biased region" description="Basic residues" evidence="1">
    <location>
        <begin position="48"/>
        <end position="80"/>
    </location>
</feature>
<proteinExistence type="predicted"/>
<evidence type="ECO:0000313" key="2">
    <source>
        <dbReference type="EMBL" id="KAK3769272.1"/>
    </source>
</evidence>
<feature type="region of interest" description="Disordered" evidence="1">
    <location>
        <begin position="33"/>
        <end position="109"/>
    </location>
</feature>
<dbReference type="Proteomes" id="UP001283361">
    <property type="component" value="Unassembled WGS sequence"/>
</dbReference>
<keyword evidence="3" id="KW-1185">Reference proteome</keyword>
<dbReference type="EMBL" id="JAWDGP010003953">
    <property type="protein sequence ID" value="KAK3769272.1"/>
    <property type="molecule type" value="Genomic_DNA"/>
</dbReference>
<feature type="compositionally biased region" description="Polar residues" evidence="1">
    <location>
        <begin position="33"/>
        <end position="47"/>
    </location>
</feature>
<evidence type="ECO:0000256" key="1">
    <source>
        <dbReference type="SAM" id="MobiDB-lite"/>
    </source>
</evidence>
<comment type="caution">
    <text evidence="2">The sequence shown here is derived from an EMBL/GenBank/DDBJ whole genome shotgun (WGS) entry which is preliminary data.</text>
</comment>
<gene>
    <name evidence="2" type="ORF">RRG08_054523</name>
</gene>
<name>A0AAE0ZIZ2_9GAST</name>
<protein>
    <submittedName>
        <fullName evidence="2">Uncharacterized protein</fullName>
    </submittedName>
</protein>
<feature type="compositionally biased region" description="Basic residues" evidence="1">
    <location>
        <begin position="97"/>
        <end position="109"/>
    </location>
</feature>
<accession>A0AAE0ZIZ2</accession>
<reference evidence="2" key="1">
    <citation type="journal article" date="2023" name="G3 (Bethesda)">
        <title>A reference genome for the long-term kleptoplast-retaining sea slug Elysia crispata morphotype clarki.</title>
        <authorList>
            <person name="Eastman K.E."/>
            <person name="Pendleton A.L."/>
            <person name="Shaikh M.A."/>
            <person name="Suttiyut T."/>
            <person name="Ogas R."/>
            <person name="Tomko P."/>
            <person name="Gavelis G."/>
            <person name="Widhalm J.R."/>
            <person name="Wisecaver J.H."/>
        </authorList>
    </citation>
    <scope>NUCLEOTIDE SEQUENCE</scope>
    <source>
        <strain evidence="2">ECLA1</strain>
    </source>
</reference>
<evidence type="ECO:0000313" key="3">
    <source>
        <dbReference type="Proteomes" id="UP001283361"/>
    </source>
</evidence>
<sequence>MKTNRQFNVDIGRSLALPQIMRRAAVLHFKSLSAKTSPSLSIPSSQHLSRHKKEHSAKKKERDHKATIKQKRSVRRKKKEKDHPAAPVQDTFARNIRSSHVHIAPHKLL</sequence>
<organism evidence="2 3">
    <name type="scientific">Elysia crispata</name>
    <name type="common">lettuce slug</name>
    <dbReference type="NCBI Taxonomy" id="231223"/>
    <lineage>
        <taxon>Eukaryota</taxon>
        <taxon>Metazoa</taxon>
        <taxon>Spiralia</taxon>
        <taxon>Lophotrochozoa</taxon>
        <taxon>Mollusca</taxon>
        <taxon>Gastropoda</taxon>
        <taxon>Heterobranchia</taxon>
        <taxon>Euthyneura</taxon>
        <taxon>Panpulmonata</taxon>
        <taxon>Sacoglossa</taxon>
        <taxon>Placobranchoidea</taxon>
        <taxon>Plakobranchidae</taxon>
        <taxon>Elysia</taxon>
    </lineage>
</organism>
<dbReference type="AlphaFoldDB" id="A0AAE0ZIZ2"/>